<dbReference type="GO" id="GO:0000027">
    <property type="term" value="P:ribosomal large subunit assembly"/>
    <property type="evidence" value="ECO:0007669"/>
    <property type="project" value="TreeGrafter"/>
</dbReference>
<dbReference type="PROSITE" id="PS50833">
    <property type="entry name" value="BRIX"/>
    <property type="match status" value="1"/>
</dbReference>
<dbReference type="GO" id="GO:0006364">
    <property type="term" value="P:rRNA processing"/>
    <property type="evidence" value="ECO:0007669"/>
    <property type="project" value="InterPro"/>
</dbReference>
<dbReference type="InterPro" id="IPR045112">
    <property type="entry name" value="PPAN-like"/>
</dbReference>
<gene>
    <name evidence="3" type="ORF">NEOLI_001263</name>
</gene>
<dbReference type="Pfam" id="PF04427">
    <property type="entry name" value="Brix"/>
    <property type="match status" value="1"/>
</dbReference>
<accession>A0A1U7LUY4</accession>
<dbReference type="Proteomes" id="UP000186594">
    <property type="component" value="Unassembled WGS sequence"/>
</dbReference>
<keyword evidence="4" id="KW-1185">Reference proteome</keyword>
<protein>
    <submittedName>
        <fullName evidence="3">Brix domain-containing protein</fullName>
    </submittedName>
</protein>
<feature type="region of interest" description="Disordered" evidence="1">
    <location>
        <begin position="1"/>
        <end position="63"/>
    </location>
</feature>
<evidence type="ECO:0000256" key="1">
    <source>
        <dbReference type="SAM" id="MobiDB-lite"/>
    </source>
</evidence>
<dbReference type="InterPro" id="IPR007109">
    <property type="entry name" value="Brix"/>
</dbReference>
<dbReference type="EMBL" id="LXFE01000183">
    <property type="protein sequence ID" value="OLL26428.1"/>
    <property type="molecule type" value="Genomic_DNA"/>
</dbReference>
<feature type="non-terminal residue" evidence="3">
    <location>
        <position position="1"/>
    </location>
</feature>
<evidence type="ECO:0000313" key="4">
    <source>
        <dbReference type="Proteomes" id="UP000186594"/>
    </source>
</evidence>
<dbReference type="OrthoDB" id="10261452at2759"/>
<comment type="caution">
    <text evidence="3">The sequence shown here is derived from an EMBL/GenBank/DDBJ whole genome shotgun (WGS) entry which is preliminary data.</text>
</comment>
<sequence>TPTLSTTATTPTATTPTLSTTTTTPTATTPTLSTTTTATTPTATTTTTPSTATPSPSPTTSLRIAHCPRGPTLHFAVTAYSLARDIARSQPAPVCVNNLLHAPPLLVLAGFHDSCRESALVASTFQHLFPPIVPHSTPLASIRRVLLLARLPDASILLRHYAISTAPTALSRPIRRIARPSAPLPNLANITDIADYVLHSSLSDSEIDDDPTVEIKLTPDATKLPTPVQQRAVKLVELGPRLALRLTKIEEGLCTGKVLYHSLISKTKEQENELDQRHQQRKAQKEKRKKEQAQNVERKRKKQKKDGSDSNE</sequence>
<dbReference type="GO" id="GO:0019843">
    <property type="term" value="F:rRNA binding"/>
    <property type="evidence" value="ECO:0007669"/>
    <property type="project" value="InterPro"/>
</dbReference>
<dbReference type="PANTHER" id="PTHR12661">
    <property type="entry name" value="PETER PAN-RELATED"/>
    <property type="match status" value="1"/>
</dbReference>
<name>A0A1U7LUY4_NEOID</name>
<proteinExistence type="predicted"/>
<dbReference type="STRING" id="1198029.A0A1U7LUY4"/>
<evidence type="ECO:0000313" key="3">
    <source>
        <dbReference type="EMBL" id="OLL26428.1"/>
    </source>
</evidence>
<dbReference type="AlphaFoldDB" id="A0A1U7LUY4"/>
<reference evidence="3 4" key="1">
    <citation type="submission" date="2016-04" db="EMBL/GenBank/DDBJ databases">
        <title>Evolutionary innovation and constraint leading to complex multicellularity in the Ascomycota.</title>
        <authorList>
            <person name="Cisse O."/>
            <person name="Nguyen A."/>
            <person name="Hewitt D.A."/>
            <person name="Jedd G."/>
            <person name="Stajich J.E."/>
        </authorList>
    </citation>
    <scope>NUCLEOTIDE SEQUENCE [LARGE SCALE GENOMIC DNA]</scope>
    <source>
        <strain evidence="3 4">DAH-3</strain>
    </source>
</reference>
<dbReference type="GO" id="GO:0030687">
    <property type="term" value="C:preribosome, large subunit precursor"/>
    <property type="evidence" value="ECO:0007669"/>
    <property type="project" value="TreeGrafter"/>
</dbReference>
<dbReference type="PANTHER" id="PTHR12661:SF5">
    <property type="entry name" value="SUPPRESSOR OF SWI4 1 HOMOLOG"/>
    <property type="match status" value="1"/>
</dbReference>
<feature type="domain" description="Brix" evidence="2">
    <location>
        <begin position="1"/>
        <end position="255"/>
    </location>
</feature>
<feature type="region of interest" description="Disordered" evidence="1">
    <location>
        <begin position="268"/>
        <end position="312"/>
    </location>
</feature>
<organism evidence="3 4">
    <name type="scientific">Neolecta irregularis (strain DAH-3)</name>
    <dbReference type="NCBI Taxonomy" id="1198029"/>
    <lineage>
        <taxon>Eukaryota</taxon>
        <taxon>Fungi</taxon>
        <taxon>Dikarya</taxon>
        <taxon>Ascomycota</taxon>
        <taxon>Taphrinomycotina</taxon>
        <taxon>Neolectales</taxon>
        <taxon>Neolectaceae</taxon>
        <taxon>Neolecta</taxon>
    </lineage>
</organism>
<feature type="compositionally biased region" description="Low complexity" evidence="1">
    <location>
        <begin position="1"/>
        <end position="62"/>
    </location>
</feature>
<dbReference type="SMART" id="SM00879">
    <property type="entry name" value="Brix"/>
    <property type="match status" value="1"/>
</dbReference>
<feature type="compositionally biased region" description="Basic and acidic residues" evidence="1">
    <location>
        <begin position="268"/>
        <end position="278"/>
    </location>
</feature>
<feature type="compositionally biased region" description="Basic residues" evidence="1">
    <location>
        <begin position="279"/>
        <end position="290"/>
    </location>
</feature>
<evidence type="ECO:0000259" key="2">
    <source>
        <dbReference type="PROSITE" id="PS50833"/>
    </source>
</evidence>